<dbReference type="PANTHER" id="PTHR43037">
    <property type="entry name" value="UNNAMED PRODUCT-RELATED"/>
    <property type="match status" value="1"/>
</dbReference>
<dbReference type="EC" id="3.1.1.-" evidence="4"/>
<name>A0AA38R067_9PEZI</name>
<dbReference type="NCBIfam" id="TIGR01840">
    <property type="entry name" value="esterase_phb"/>
    <property type="match status" value="1"/>
</dbReference>
<evidence type="ECO:0000313" key="5">
    <source>
        <dbReference type="EMBL" id="KAJ9129707.1"/>
    </source>
</evidence>
<dbReference type="InterPro" id="IPR010126">
    <property type="entry name" value="Esterase_phb"/>
</dbReference>
<gene>
    <name evidence="5" type="ORF">NKR19_g10224</name>
</gene>
<dbReference type="InterPro" id="IPR029058">
    <property type="entry name" value="AB_hydrolase_fold"/>
</dbReference>
<keyword evidence="2 4" id="KW-0732">Signal</keyword>
<keyword evidence="6" id="KW-1185">Reference proteome</keyword>
<dbReference type="GO" id="GO:0005576">
    <property type="term" value="C:extracellular region"/>
    <property type="evidence" value="ECO:0007669"/>
    <property type="project" value="UniProtKB-SubCell"/>
</dbReference>
<comment type="caution">
    <text evidence="5">The sequence shown here is derived from an EMBL/GenBank/DDBJ whole genome shotgun (WGS) entry which is preliminary data.</text>
</comment>
<evidence type="ECO:0000256" key="3">
    <source>
        <dbReference type="ARBA" id="ARBA00022801"/>
    </source>
</evidence>
<organism evidence="5 6">
    <name type="scientific">Coniochaeta hoffmannii</name>
    <dbReference type="NCBI Taxonomy" id="91930"/>
    <lineage>
        <taxon>Eukaryota</taxon>
        <taxon>Fungi</taxon>
        <taxon>Dikarya</taxon>
        <taxon>Ascomycota</taxon>
        <taxon>Pezizomycotina</taxon>
        <taxon>Sordariomycetes</taxon>
        <taxon>Sordariomycetidae</taxon>
        <taxon>Coniochaetales</taxon>
        <taxon>Coniochaetaceae</taxon>
        <taxon>Coniochaeta</taxon>
    </lineage>
</organism>
<dbReference type="Proteomes" id="UP001174691">
    <property type="component" value="Unassembled WGS sequence"/>
</dbReference>
<dbReference type="InterPro" id="IPR050955">
    <property type="entry name" value="Plant_Biomass_Hydrol_Est"/>
</dbReference>
<evidence type="ECO:0000256" key="4">
    <source>
        <dbReference type="RuleBase" id="RU367147"/>
    </source>
</evidence>
<dbReference type="Gene3D" id="3.40.50.1820">
    <property type="entry name" value="alpha/beta hydrolase"/>
    <property type="match status" value="1"/>
</dbReference>
<feature type="chain" id="PRO_5041480118" description="Carboxylic ester hydrolase" evidence="4">
    <location>
        <begin position="27"/>
        <end position="322"/>
    </location>
</feature>
<feature type="signal peptide" evidence="4">
    <location>
        <begin position="1"/>
        <end position="26"/>
    </location>
</feature>
<dbReference type="Pfam" id="PF10503">
    <property type="entry name" value="Esterase_PHB"/>
    <property type="match status" value="1"/>
</dbReference>
<keyword evidence="4" id="KW-0964">Secreted</keyword>
<keyword evidence="4" id="KW-0624">Polysaccharide degradation</keyword>
<evidence type="ECO:0000256" key="2">
    <source>
        <dbReference type="ARBA" id="ARBA00022729"/>
    </source>
</evidence>
<dbReference type="GO" id="GO:0052689">
    <property type="term" value="F:carboxylic ester hydrolase activity"/>
    <property type="evidence" value="ECO:0007669"/>
    <property type="project" value="UniProtKB-KW"/>
</dbReference>
<proteinExistence type="inferred from homology"/>
<comment type="function">
    <text evidence="4">Esterase involved in the hydrolysis of xylan, a major structural heterogeneous polysaccharide found in plant biomass representing the second most abundant polysaccharide in the biosphere, after cellulose.</text>
</comment>
<comment type="similarity">
    <text evidence="4">Belongs to the carbohydrate esterase 1 (CE1) family.</text>
</comment>
<keyword evidence="3 4" id="KW-0378">Hydrolase</keyword>
<keyword evidence="1 4" id="KW-0719">Serine esterase</keyword>
<dbReference type="GO" id="GO:0045493">
    <property type="term" value="P:xylan catabolic process"/>
    <property type="evidence" value="ECO:0007669"/>
    <property type="project" value="UniProtKB-UniRule"/>
</dbReference>
<dbReference type="SUPFAM" id="SSF53474">
    <property type="entry name" value="alpha/beta-Hydrolases"/>
    <property type="match status" value="2"/>
</dbReference>
<evidence type="ECO:0000313" key="6">
    <source>
        <dbReference type="Proteomes" id="UP001174691"/>
    </source>
</evidence>
<accession>A0AA38R067</accession>
<comment type="subcellular location">
    <subcellularLocation>
        <location evidence="4">Secreted</location>
    </subcellularLocation>
</comment>
<reference evidence="5" key="1">
    <citation type="submission" date="2022-07" db="EMBL/GenBank/DDBJ databases">
        <title>Fungi with potential for degradation of polypropylene.</title>
        <authorList>
            <person name="Gostincar C."/>
        </authorList>
    </citation>
    <scope>NUCLEOTIDE SEQUENCE</scope>
    <source>
        <strain evidence="5">EXF-13287</strain>
    </source>
</reference>
<dbReference type="AlphaFoldDB" id="A0AA38R067"/>
<dbReference type="PANTHER" id="PTHR43037:SF5">
    <property type="entry name" value="FERULOYL ESTERASE"/>
    <property type="match status" value="1"/>
</dbReference>
<protein>
    <recommendedName>
        <fullName evidence="4">Carboxylic ester hydrolase</fullName>
        <ecNumber evidence="4">3.1.1.-</ecNumber>
    </recommendedName>
</protein>
<dbReference type="EMBL" id="JANBVN010000311">
    <property type="protein sequence ID" value="KAJ9129707.1"/>
    <property type="molecule type" value="Genomic_DNA"/>
</dbReference>
<sequence length="322" mass="34439">MRLPAFLPALWAAALASAGSLRRITADFPNPTNVTFYLYLPSPLPASPPILVTPHWCHGDALAVYRGSSFASLADEHGFLVIYPDSPNTGDKCWDVSSAGTLSHGSGGDGLGIANMVQWTLKNHAADAGRVFVTGVSSGAMMTNVLLGAYPDVFAAGTVFAGVPFGCFASPDGTTADYWNSECAEGRVRRTGDEWAGLVRAAYPAYRGWRPKVQVFHGTADEVLDYANFGEEVKQWAAVLGVDGTEAREVRADTPFPGWTKYVYGEEGWLEAYSALNVTHNIGNHEDVAVEWFGLKCKTGNCFRWGMGGPTGSSLKNSTAAL</sequence>
<evidence type="ECO:0000256" key="1">
    <source>
        <dbReference type="ARBA" id="ARBA00022487"/>
    </source>
</evidence>
<keyword evidence="4" id="KW-0119">Carbohydrate metabolism</keyword>